<evidence type="ECO:0000313" key="4">
    <source>
        <dbReference type="Proteomes" id="UP000219369"/>
    </source>
</evidence>
<dbReference type="VEuPathDB" id="FungiDB:FOMG_07234"/>
<dbReference type="VEuPathDB" id="FungiDB:FOXG_10462"/>
<organism evidence="3 4">
    <name type="scientific">Fusarium oxysporum</name>
    <name type="common">Fusarium vascular wilt</name>
    <dbReference type="NCBI Taxonomy" id="5507"/>
    <lineage>
        <taxon>Eukaryota</taxon>
        <taxon>Fungi</taxon>
        <taxon>Dikarya</taxon>
        <taxon>Ascomycota</taxon>
        <taxon>Pezizomycotina</taxon>
        <taxon>Sordariomycetes</taxon>
        <taxon>Hypocreomycetidae</taxon>
        <taxon>Hypocreales</taxon>
        <taxon>Nectriaceae</taxon>
        <taxon>Fusarium</taxon>
        <taxon>Fusarium oxysporum species complex</taxon>
    </lineage>
</organism>
<feature type="compositionally biased region" description="Low complexity" evidence="1">
    <location>
        <begin position="74"/>
        <end position="104"/>
    </location>
</feature>
<evidence type="ECO:0000313" key="3">
    <source>
        <dbReference type="EMBL" id="SCO92491.1"/>
    </source>
</evidence>
<dbReference type="Proteomes" id="UP000219369">
    <property type="component" value="Unassembled WGS sequence"/>
</dbReference>
<dbReference type="AlphaFoldDB" id="A0A2H3U3E8"/>
<proteinExistence type="predicted"/>
<evidence type="ECO:0000256" key="2">
    <source>
        <dbReference type="SAM" id="Phobius"/>
    </source>
</evidence>
<keyword evidence="2" id="KW-0812">Transmembrane</keyword>
<reference evidence="4" key="1">
    <citation type="submission" date="2016-09" db="EMBL/GenBank/DDBJ databases">
        <authorList>
            <person name="Guldener U."/>
        </authorList>
    </citation>
    <scope>NUCLEOTIDE SEQUENCE [LARGE SCALE GENOMIC DNA]</scope>
    <source>
        <strain evidence="4">V64-1</strain>
    </source>
</reference>
<feature type="region of interest" description="Disordered" evidence="1">
    <location>
        <begin position="72"/>
        <end position="112"/>
    </location>
</feature>
<protein>
    <submittedName>
        <fullName evidence="3">Uncharacterized protein</fullName>
    </submittedName>
</protein>
<evidence type="ECO:0000256" key="1">
    <source>
        <dbReference type="SAM" id="MobiDB-lite"/>
    </source>
</evidence>
<feature type="transmembrane region" description="Helical" evidence="2">
    <location>
        <begin position="342"/>
        <end position="361"/>
    </location>
</feature>
<dbReference type="OrthoDB" id="5207033at2759"/>
<dbReference type="VEuPathDB" id="FungiDB:FOIG_10844"/>
<sequence length="386" mass="42855">MSFFLDAAPYLETAESGIKESGDDYVCTILQWDHELDGHRIPFGQPEDDKTPYVPQWISSAFVLRAEFATGPNSSDADGASEATTTSTGYTPGTGTPLTSSTRSASHQAGHNETPQCNVTLICFETSPEVQNELETLVRELKMKEILHHPSILWEIIMYHLSMALDAELWRLTEVFKTEQRTLGYLTARPSKALSEIDFSALHLLADHMVLVLEGARGLLATIDGLIDHHESSIGSSPGFLARKTRDALKYRRRYVQSIVERGTTFDKRISNMISLFFSHVSLQDSGLMMRDSSSLRSIALITLIFLPITTVATICGSAFFYMAEHDDGSQSVQMDSSSWSMFFVSGVATIILIGVWTFQLQSLQRQFTRGRITPARNTGNVPLVV</sequence>
<dbReference type="EMBL" id="FMJY01000011">
    <property type="protein sequence ID" value="SCO92491.1"/>
    <property type="molecule type" value="Genomic_DNA"/>
</dbReference>
<feature type="transmembrane region" description="Helical" evidence="2">
    <location>
        <begin position="299"/>
        <end position="322"/>
    </location>
</feature>
<dbReference type="VEuPathDB" id="FungiDB:HZS61_002954"/>
<keyword evidence="2" id="KW-1133">Transmembrane helix</keyword>
<keyword evidence="2" id="KW-0472">Membrane</keyword>
<dbReference type="VEuPathDB" id="FungiDB:FOC4_g10009234"/>
<dbReference type="VEuPathDB" id="FungiDB:FOC1_g10008143"/>
<dbReference type="Gene3D" id="1.20.58.340">
    <property type="entry name" value="Magnesium transport protein CorA, transmembrane region"/>
    <property type="match status" value="1"/>
</dbReference>
<gene>
    <name evidence="3" type="ORF">FRV6_16619</name>
</gene>
<dbReference type="VEuPathDB" id="FungiDB:FOZG_09941"/>
<accession>A0A2H3U3E8</accession>
<name>A0A2H3U3E8_FUSOX</name>